<keyword evidence="2" id="KW-0378">Hydrolase</keyword>
<evidence type="ECO:0000259" key="3">
    <source>
        <dbReference type="Pfam" id="PF03061"/>
    </source>
</evidence>
<dbReference type="STRING" id="6265.A0A0B2W2Y8"/>
<dbReference type="PANTHER" id="PTHR21660">
    <property type="entry name" value="THIOESTERASE SUPERFAMILY MEMBER-RELATED"/>
    <property type="match status" value="1"/>
</dbReference>
<accession>A0A0B2W2Y8</accession>
<proteinExistence type="inferred from homology"/>
<reference evidence="4 5" key="1">
    <citation type="submission" date="2014-11" db="EMBL/GenBank/DDBJ databases">
        <title>Genetic blueprint of the zoonotic pathogen Toxocara canis.</title>
        <authorList>
            <person name="Zhu X.-Q."/>
            <person name="Korhonen P.K."/>
            <person name="Cai H."/>
            <person name="Young N.D."/>
            <person name="Nejsum P."/>
            <person name="von Samson-Himmelstjerna G."/>
            <person name="Boag P.R."/>
            <person name="Tan P."/>
            <person name="Li Q."/>
            <person name="Min J."/>
            <person name="Yang Y."/>
            <person name="Wang X."/>
            <person name="Fang X."/>
            <person name="Hall R.S."/>
            <person name="Hofmann A."/>
            <person name="Sternberg P.W."/>
            <person name="Jex A.R."/>
            <person name="Gasser R.B."/>
        </authorList>
    </citation>
    <scope>NUCLEOTIDE SEQUENCE [LARGE SCALE GENOMIC DNA]</scope>
    <source>
        <strain evidence="4">PN_DK_2014</strain>
    </source>
</reference>
<gene>
    <name evidence="4" type="primary">F42H10.6</name>
    <name evidence="4" type="ORF">Tcan_11008</name>
</gene>
<dbReference type="SUPFAM" id="SSF54637">
    <property type="entry name" value="Thioesterase/thiol ester dehydrase-isomerase"/>
    <property type="match status" value="1"/>
</dbReference>
<dbReference type="InterPro" id="IPR006683">
    <property type="entry name" value="Thioestr_dom"/>
</dbReference>
<comment type="caution">
    <text evidence="4">The sequence shown here is derived from an EMBL/GenBank/DDBJ whole genome shotgun (WGS) entry which is preliminary data.</text>
</comment>
<dbReference type="EMBL" id="JPKZ01000254">
    <property type="protein sequence ID" value="KHN88318.1"/>
    <property type="molecule type" value="Genomic_DNA"/>
</dbReference>
<protein>
    <submittedName>
        <fullName evidence="4">Putative esterase F42H10.6</fullName>
    </submittedName>
</protein>
<dbReference type="OrthoDB" id="46529at2759"/>
<comment type="similarity">
    <text evidence="1">Belongs to the thioesterase PaaI family.</text>
</comment>
<dbReference type="PANTHER" id="PTHR21660:SF1">
    <property type="entry name" value="ACYL-COENZYME A THIOESTERASE 13"/>
    <property type="match status" value="1"/>
</dbReference>
<dbReference type="InterPro" id="IPR003736">
    <property type="entry name" value="PAAI_dom"/>
</dbReference>
<keyword evidence="5" id="KW-1185">Reference proteome</keyword>
<evidence type="ECO:0000313" key="4">
    <source>
        <dbReference type="EMBL" id="KHN88318.1"/>
    </source>
</evidence>
<dbReference type="Gene3D" id="3.10.129.10">
    <property type="entry name" value="Hotdog Thioesterase"/>
    <property type="match status" value="1"/>
</dbReference>
<dbReference type="InterPro" id="IPR029069">
    <property type="entry name" value="HotDog_dom_sf"/>
</dbReference>
<dbReference type="AlphaFoldDB" id="A0A0B2W2Y8"/>
<organism evidence="4 5">
    <name type="scientific">Toxocara canis</name>
    <name type="common">Canine roundworm</name>
    <dbReference type="NCBI Taxonomy" id="6265"/>
    <lineage>
        <taxon>Eukaryota</taxon>
        <taxon>Metazoa</taxon>
        <taxon>Ecdysozoa</taxon>
        <taxon>Nematoda</taxon>
        <taxon>Chromadorea</taxon>
        <taxon>Rhabditida</taxon>
        <taxon>Spirurina</taxon>
        <taxon>Ascaridomorpha</taxon>
        <taxon>Ascaridoidea</taxon>
        <taxon>Toxocaridae</taxon>
        <taxon>Toxocara</taxon>
    </lineage>
</organism>
<name>A0A0B2W2Y8_TOXCA</name>
<evidence type="ECO:0000256" key="1">
    <source>
        <dbReference type="ARBA" id="ARBA00008324"/>
    </source>
</evidence>
<sequence length="215" mass="24103">MSANDAEYVSRIISSPSWDSQMECWLKLPRRFQPTLSLPRRVMVNSAVEDQNGTYAVSKSEEDDECLKDVIRAFDKLRSVSDFNRVARKVRPISATRDSIVVELTIEEEHVNSKKTLHGGQTAALVDMVTARAVGVTVKDKAMVSVELAVSYMYPVRLGETILIEGKVLKIGRNMVFAEAEFRRKTDGRLVAKGKHTIAFIPKPPTTNGEPFEQF</sequence>
<evidence type="ECO:0000313" key="5">
    <source>
        <dbReference type="Proteomes" id="UP000031036"/>
    </source>
</evidence>
<dbReference type="GO" id="GO:0047617">
    <property type="term" value="F:fatty acyl-CoA hydrolase activity"/>
    <property type="evidence" value="ECO:0007669"/>
    <property type="project" value="InterPro"/>
</dbReference>
<dbReference type="Proteomes" id="UP000031036">
    <property type="component" value="Unassembled WGS sequence"/>
</dbReference>
<dbReference type="InterPro" id="IPR039298">
    <property type="entry name" value="ACOT13"/>
</dbReference>
<dbReference type="CDD" id="cd03443">
    <property type="entry name" value="PaaI_thioesterase"/>
    <property type="match status" value="1"/>
</dbReference>
<dbReference type="NCBIfam" id="TIGR00369">
    <property type="entry name" value="unchar_dom_1"/>
    <property type="match status" value="1"/>
</dbReference>
<feature type="domain" description="Thioesterase" evidence="3">
    <location>
        <begin position="116"/>
        <end position="189"/>
    </location>
</feature>
<evidence type="ECO:0000256" key="2">
    <source>
        <dbReference type="ARBA" id="ARBA00022801"/>
    </source>
</evidence>
<dbReference type="FunFam" id="3.10.129.10:FF:000088">
    <property type="entry name" value="Putative esterase F42H10.6"/>
    <property type="match status" value="1"/>
</dbReference>
<dbReference type="Pfam" id="PF03061">
    <property type="entry name" value="4HBT"/>
    <property type="match status" value="1"/>
</dbReference>